<keyword evidence="3" id="KW-1185">Reference proteome</keyword>
<name>B8J6K3_ANAD2</name>
<dbReference type="GO" id="GO:0005525">
    <property type="term" value="F:GTP binding"/>
    <property type="evidence" value="ECO:0007669"/>
    <property type="project" value="InterPro"/>
</dbReference>
<dbReference type="InterPro" id="IPR012676">
    <property type="entry name" value="TGS-like"/>
</dbReference>
<sequence>MPANVPPRYKDAELRLHRATTREEKEDALREMIALLPHHKGTDKLLGDLRARLSKLEEEATHAHRPGRRAEVGQVVREGAGQWVMIGPANSGKSSLLAALTHAKPEIAEYPFTTRDPLPGMMEFEDVQVQLVDTPAVGGAQVPAWLPQLVHGADGVLIVLDVAADDLEAGLRSSLELLERARVRPAGRAAAAGASPLERAVPVVVLVNRCDLDDDGTFAALAREAVPPDLFMFSVSAVRGDGLEGLRAVLFRSLHRIRVHTKEPGHAADGGKPFVLPEGATVHDLADRVHHDLAERLKFARLWGPHARFEGQQVDRGHVLGDGDVVELHS</sequence>
<dbReference type="InterPro" id="IPR004095">
    <property type="entry name" value="TGS"/>
</dbReference>
<evidence type="ECO:0000313" key="3">
    <source>
        <dbReference type="Proteomes" id="UP000007089"/>
    </source>
</evidence>
<dbReference type="PROSITE" id="PS51880">
    <property type="entry name" value="TGS"/>
    <property type="match status" value="1"/>
</dbReference>
<evidence type="ECO:0000313" key="2">
    <source>
        <dbReference type="EMBL" id="ACL65184.1"/>
    </source>
</evidence>
<dbReference type="Pfam" id="PF01926">
    <property type="entry name" value="MMR_HSR1"/>
    <property type="match status" value="1"/>
</dbReference>
<dbReference type="RefSeq" id="WP_012633105.1">
    <property type="nucleotide sequence ID" value="NC_011891.1"/>
</dbReference>
<organism evidence="2 3">
    <name type="scientific">Anaeromyxobacter dehalogenans (strain ATCC BAA-258 / DSM 21875 / 2CP-1)</name>
    <dbReference type="NCBI Taxonomy" id="455488"/>
    <lineage>
        <taxon>Bacteria</taxon>
        <taxon>Pseudomonadati</taxon>
        <taxon>Myxococcota</taxon>
        <taxon>Myxococcia</taxon>
        <taxon>Myxococcales</taxon>
        <taxon>Cystobacterineae</taxon>
        <taxon>Anaeromyxobacteraceae</taxon>
        <taxon>Anaeromyxobacter</taxon>
    </lineage>
</organism>
<proteinExistence type="predicted"/>
<dbReference type="Gene3D" id="3.10.20.30">
    <property type="match status" value="1"/>
</dbReference>
<reference evidence="2" key="1">
    <citation type="submission" date="2009-01" db="EMBL/GenBank/DDBJ databases">
        <title>Complete sequence of Anaeromyxobacter dehalogenans 2CP-1.</title>
        <authorList>
            <consortium name="US DOE Joint Genome Institute"/>
            <person name="Lucas S."/>
            <person name="Copeland A."/>
            <person name="Lapidus A."/>
            <person name="Glavina del Rio T."/>
            <person name="Dalin E."/>
            <person name="Tice H."/>
            <person name="Bruce D."/>
            <person name="Goodwin L."/>
            <person name="Pitluck S."/>
            <person name="Saunders E."/>
            <person name="Brettin T."/>
            <person name="Detter J.C."/>
            <person name="Han C."/>
            <person name="Larimer F."/>
            <person name="Land M."/>
            <person name="Hauser L."/>
            <person name="Kyrpides N."/>
            <person name="Ovchinnikova G."/>
            <person name="Beliaev A.S."/>
            <person name="Richardson P."/>
        </authorList>
    </citation>
    <scope>NUCLEOTIDE SEQUENCE</scope>
    <source>
        <strain evidence="2">2CP-1</strain>
    </source>
</reference>
<dbReference type="EMBL" id="CP001359">
    <property type="protein sequence ID" value="ACL65184.1"/>
    <property type="molecule type" value="Genomic_DNA"/>
</dbReference>
<dbReference type="PRINTS" id="PR00326">
    <property type="entry name" value="GTP1OBG"/>
</dbReference>
<accession>B8J6K3</accession>
<dbReference type="SUPFAM" id="SSF81271">
    <property type="entry name" value="TGS-like"/>
    <property type="match status" value="1"/>
</dbReference>
<dbReference type="PANTHER" id="PTHR43127">
    <property type="entry name" value="DEVELOPMENTALLY-REGULATED GTP-BINDING PROTEIN 2"/>
    <property type="match status" value="1"/>
</dbReference>
<feature type="domain" description="TGS" evidence="1">
    <location>
        <begin position="255"/>
        <end position="330"/>
    </location>
</feature>
<dbReference type="SUPFAM" id="SSF52540">
    <property type="entry name" value="P-loop containing nucleoside triphosphate hydrolases"/>
    <property type="match status" value="1"/>
</dbReference>
<gene>
    <name evidence="2" type="ordered locus">A2cp1_1842</name>
</gene>
<dbReference type="Proteomes" id="UP000007089">
    <property type="component" value="Chromosome"/>
</dbReference>
<dbReference type="Gene3D" id="3.40.50.300">
    <property type="entry name" value="P-loop containing nucleotide triphosphate hydrolases"/>
    <property type="match status" value="1"/>
</dbReference>
<dbReference type="InterPro" id="IPR012675">
    <property type="entry name" value="Beta-grasp_dom_sf"/>
</dbReference>
<dbReference type="AlphaFoldDB" id="B8J6K3"/>
<dbReference type="HOGENOM" id="CLU_044997_0_1_7"/>
<dbReference type="InterPro" id="IPR045001">
    <property type="entry name" value="DRG"/>
</dbReference>
<dbReference type="InterPro" id="IPR027417">
    <property type="entry name" value="P-loop_NTPase"/>
</dbReference>
<evidence type="ECO:0000259" key="1">
    <source>
        <dbReference type="PROSITE" id="PS51880"/>
    </source>
</evidence>
<dbReference type="KEGG" id="acp:A2cp1_1842"/>
<dbReference type="InterPro" id="IPR006073">
    <property type="entry name" value="GTP-bd"/>
</dbReference>
<dbReference type="Pfam" id="PF02824">
    <property type="entry name" value="TGS"/>
    <property type="match status" value="1"/>
</dbReference>
<protein>
    <submittedName>
        <fullName evidence="2">TGS domain protein</fullName>
    </submittedName>
</protein>
<dbReference type="GO" id="GO:0003924">
    <property type="term" value="F:GTPase activity"/>
    <property type="evidence" value="ECO:0007669"/>
    <property type="project" value="InterPro"/>
</dbReference>